<evidence type="ECO:0000256" key="1">
    <source>
        <dbReference type="SAM" id="MobiDB-lite"/>
    </source>
</evidence>
<evidence type="ECO:0000259" key="2">
    <source>
        <dbReference type="Pfam" id="PF05547"/>
    </source>
</evidence>
<keyword evidence="3" id="KW-0378">Hydrolase</keyword>
<organism evidence="3 4">
    <name type="scientific">Paractinoplanes bogorensis</name>
    <dbReference type="NCBI Taxonomy" id="1610840"/>
    <lineage>
        <taxon>Bacteria</taxon>
        <taxon>Bacillati</taxon>
        <taxon>Actinomycetota</taxon>
        <taxon>Actinomycetes</taxon>
        <taxon>Micromonosporales</taxon>
        <taxon>Micromonosporaceae</taxon>
        <taxon>Paractinoplanes</taxon>
    </lineage>
</organism>
<feature type="compositionally biased region" description="Low complexity" evidence="1">
    <location>
        <begin position="406"/>
        <end position="422"/>
    </location>
</feature>
<dbReference type="RefSeq" id="WP_215785743.1">
    <property type="nucleotide sequence ID" value="NZ_JAHKKG010000003.1"/>
</dbReference>
<dbReference type="NCBIfam" id="TIGR03296">
    <property type="entry name" value="M6dom_TIGR03296"/>
    <property type="match status" value="1"/>
</dbReference>
<dbReference type="PANTHER" id="PTHR41775">
    <property type="entry name" value="SECRETED PROTEIN-RELATED"/>
    <property type="match status" value="1"/>
</dbReference>
<feature type="region of interest" description="Disordered" evidence="1">
    <location>
        <begin position="449"/>
        <end position="474"/>
    </location>
</feature>
<evidence type="ECO:0000313" key="3">
    <source>
        <dbReference type="EMBL" id="MBU2663765.1"/>
    </source>
</evidence>
<name>A0ABS5YP37_9ACTN</name>
<keyword evidence="3" id="KW-0482">Metalloprotease</keyword>
<evidence type="ECO:0000313" key="4">
    <source>
        <dbReference type="Proteomes" id="UP001519654"/>
    </source>
</evidence>
<dbReference type="Proteomes" id="UP001519654">
    <property type="component" value="Unassembled WGS sequence"/>
</dbReference>
<dbReference type="InterPro" id="IPR008757">
    <property type="entry name" value="Peptidase_M6-like_domain"/>
</dbReference>
<reference evidence="3 4" key="1">
    <citation type="submission" date="2021-06" db="EMBL/GenBank/DDBJ databases">
        <title>Actinoplanes lichenicola sp. nov., and Actinoplanes ovalisporus sp. nov., isolated from lichen in Thailand.</title>
        <authorList>
            <person name="Saeng-In P."/>
            <person name="Kanchanasin P."/>
            <person name="Yuki M."/>
            <person name="Kudo T."/>
            <person name="Ohkuma M."/>
            <person name="Phongsopitanun W."/>
            <person name="Tanasupawat S."/>
        </authorList>
    </citation>
    <scope>NUCLEOTIDE SEQUENCE [LARGE SCALE GENOMIC DNA]</scope>
    <source>
        <strain evidence="3 4">NBRC 110975</strain>
    </source>
</reference>
<gene>
    <name evidence="3" type="ORF">KOI35_09620</name>
</gene>
<sequence>MSYGSAPSPELQDYLNEQLQNLRSNNDPAIASRMVLRGDTDEVGLNDGAIFPPDYYRPGTPAATIRNAAAARTPLRGTIRAVVVLVDFEDQPMTATADHFRELFFSTGLLEHGSVREYYREVSHGLIDLDGEVLGPYRMPETIAWYANGDYGCGVGNPLGTKRARDMAVSAAAAADPDVDFGPYDNDGNGLVDAFIIVHAGRGGETRPSDPDTQIWSHKFALREPRRTDGITVYGYLTVGEDAKLGVCAHELGHLLFGFPDLYDADYSSAGVGSWCLMGAGEWNGGGDVPAHPSAWCKAGQGWVSVTNVTAAGDVTLPDVKDSHNVLRLWHDGASGPEYFLAEHRRRTGYDAKLPGDGMLIWRIDEDQPDNRDENHYKVALVQADAALDLELNRNRGDGGDPYPGTSANTSLTPTSTPSSASHLGQATGVSLTGIAEQGETIVATIAVAGPPQRVSQVPRPSAVSKPQKDGNDI</sequence>
<feature type="region of interest" description="Disordered" evidence="1">
    <location>
        <begin position="393"/>
        <end position="425"/>
    </location>
</feature>
<comment type="caution">
    <text evidence="3">The sequence shown here is derived from an EMBL/GenBank/DDBJ whole genome shotgun (WGS) entry which is preliminary data.</text>
</comment>
<dbReference type="PANTHER" id="PTHR41775:SF1">
    <property type="entry name" value="PEPTIDASE M6-LIKE DOMAIN-CONTAINING PROTEIN"/>
    <property type="match status" value="1"/>
</dbReference>
<keyword evidence="3" id="KW-0645">Protease</keyword>
<protein>
    <submittedName>
        <fullName evidence="3">M6 family metalloprotease domain-containing protein</fullName>
    </submittedName>
</protein>
<feature type="domain" description="Peptidase M6-like" evidence="2">
    <location>
        <begin position="96"/>
        <end position="288"/>
    </location>
</feature>
<accession>A0ABS5YP37</accession>
<dbReference type="SUPFAM" id="SSF55486">
    <property type="entry name" value="Metalloproteases ('zincins'), catalytic domain"/>
    <property type="match status" value="1"/>
</dbReference>
<proteinExistence type="predicted"/>
<keyword evidence="4" id="KW-1185">Reference proteome</keyword>
<dbReference type="GO" id="GO:0008237">
    <property type="term" value="F:metallopeptidase activity"/>
    <property type="evidence" value="ECO:0007669"/>
    <property type="project" value="UniProtKB-KW"/>
</dbReference>
<dbReference type="EMBL" id="JAHKKG010000003">
    <property type="protein sequence ID" value="MBU2663765.1"/>
    <property type="molecule type" value="Genomic_DNA"/>
</dbReference>
<dbReference type="Pfam" id="PF05547">
    <property type="entry name" value="Peptidase_M6"/>
    <property type="match status" value="1"/>
</dbReference>